<protein>
    <submittedName>
        <fullName evidence="2">Uncharacterized protein</fullName>
    </submittedName>
</protein>
<dbReference type="OrthoDB" id="3040699at2759"/>
<keyword evidence="3" id="KW-1185">Reference proteome</keyword>
<evidence type="ECO:0000313" key="3">
    <source>
        <dbReference type="Proteomes" id="UP000284706"/>
    </source>
</evidence>
<feature type="compositionally biased region" description="Polar residues" evidence="1">
    <location>
        <begin position="142"/>
        <end position="152"/>
    </location>
</feature>
<feature type="region of interest" description="Disordered" evidence="1">
    <location>
        <begin position="142"/>
        <end position="169"/>
    </location>
</feature>
<dbReference type="EMBL" id="NHYE01005357">
    <property type="protein sequence ID" value="PPQ74196.1"/>
    <property type="molecule type" value="Genomic_DNA"/>
</dbReference>
<gene>
    <name evidence="2" type="ORF">CVT26_004493</name>
</gene>
<dbReference type="Proteomes" id="UP000284706">
    <property type="component" value="Unassembled WGS sequence"/>
</dbReference>
<evidence type="ECO:0000313" key="2">
    <source>
        <dbReference type="EMBL" id="PPQ74196.1"/>
    </source>
</evidence>
<dbReference type="STRING" id="231916.A0A409W6Q4"/>
<sequence>MSGTRPVANLVEHNQRLFGRLSRALSSGDPVTYVEAVRKLAQFLNNERAYYRDARPEIYQLLMLASKALRQALGIAEDVHIPFDQSAYPENPLVQAYNALLRTVEPFLHHFEDDLRKPLQNFVMGTPSGSARHTPVITPAVQSSTTLPTSSAFDAKKENNHNHDVQMAH</sequence>
<feature type="non-terminal residue" evidence="2">
    <location>
        <position position="169"/>
    </location>
</feature>
<organism evidence="2 3">
    <name type="scientific">Gymnopilus dilepis</name>
    <dbReference type="NCBI Taxonomy" id="231916"/>
    <lineage>
        <taxon>Eukaryota</taxon>
        <taxon>Fungi</taxon>
        <taxon>Dikarya</taxon>
        <taxon>Basidiomycota</taxon>
        <taxon>Agaricomycotina</taxon>
        <taxon>Agaricomycetes</taxon>
        <taxon>Agaricomycetidae</taxon>
        <taxon>Agaricales</taxon>
        <taxon>Agaricineae</taxon>
        <taxon>Hymenogastraceae</taxon>
        <taxon>Gymnopilus</taxon>
    </lineage>
</organism>
<dbReference type="InParanoid" id="A0A409W6Q4"/>
<proteinExistence type="predicted"/>
<name>A0A409W6Q4_9AGAR</name>
<comment type="caution">
    <text evidence="2">The sequence shown here is derived from an EMBL/GenBank/DDBJ whole genome shotgun (WGS) entry which is preliminary data.</text>
</comment>
<evidence type="ECO:0000256" key="1">
    <source>
        <dbReference type="SAM" id="MobiDB-lite"/>
    </source>
</evidence>
<accession>A0A409W6Q4</accession>
<dbReference type="AlphaFoldDB" id="A0A409W6Q4"/>
<feature type="compositionally biased region" description="Basic and acidic residues" evidence="1">
    <location>
        <begin position="154"/>
        <end position="169"/>
    </location>
</feature>
<reference evidence="2 3" key="1">
    <citation type="journal article" date="2018" name="Evol. Lett.">
        <title>Horizontal gene cluster transfer increased hallucinogenic mushroom diversity.</title>
        <authorList>
            <person name="Reynolds H.T."/>
            <person name="Vijayakumar V."/>
            <person name="Gluck-Thaler E."/>
            <person name="Korotkin H.B."/>
            <person name="Matheny P.B."/>
            <person name="Slot J.C."/>
        </authorList>
    </citation>
    <scope>NUCLEOTIDE SEQUENCE [LARGE SCALE GENOMIC DNA]</scope>
    <source>
        <strain evidence="2 3">SRW20</strain>
    </source>
</reference>